<keyword evidence="3" id="KW-1185">Reference proteome</keyword>
<evidence type="ECO:0000313" key="2">
    <source>
        <dbReference type="EMBL" id="KAF9783288.1"/>
    </source>
</evidence>
<protein>
    <submittedName>
        <fullName evidence="1">Uncharacterized protein</fullName>
    </submittedName>
</protein>
<dbReference type="OrthoDB" id="3038836at2759"/>
<proteinExistence type="predicted"/>
<sequence>MPVLRKRPVGPTSRGTIEAYHYQQLRHRKKIVRLNTIVPAVETLSNPRYVNVEELFDTPRRSVKIHDCRVVVGADMYLVTGYWYRYCDINRSVKTSTGLTWRGELTVIKTGRFIPYLKRVSRPYQADIAAAKFIRKHKLFSGTRKRFPTMITS</sequence>
<dbReference type="Proteomes" id="UP000736335">
    <property type="component" value="Unassembled WGS sequence"/>
</dbReference>
<comment type="caution">
    <text evidence="1">The sequence shown here is derived from an EMBL/GenBank/DDBJ whole genome shotgun (WGS) entry which is preliminary data.</text>
</comment>
<evidence type="ECO:0000313" key="1">
    <source>
        <dbReference type="EMBL" id="KAF9783284.1"/>
    </source>
</evidence>
<dbReference type="EMBL" id="WIUZ02000010">
    <property type="protein sequence ID" value="KAF9783288.1"/>
    <property type="molecule type" value="Genomic_DNA"/>
</dbReference>
<name>A0A9P6HDA2_9AGAM</name>
<reference evidence="1" key="1">
    <citation type="journal article" date="2020" name="Nat. Commun.">
        <title>Large-scale genome sequencing of mycorrhizal fungi provides insights into the early evolution of symbiotic traits.</title>
        <authorList>
            <person name="Miyauchi S."/>
            <person name="Kiss E."/>
            <person name="Kuo A."/>
            <person name="Drula E."/>
            <person name="Kohler A."/>
            <person name="Sanchez-Garcia M."/>
            <person name="Morin E."/>
            <person name="Andreopoulos B."/>
            <person name="Barry K.W."/>
            <person name="Bonito G."/>
            <person name="Buee M."/>
            <person name="Carver A."/>
            <person name="Chen C."/>
            <person name="Cichocki N."/>
            <person name="Clum A."/>
            <person name="Culley D."/>
            <person name="Crous P.W."/>
            <person name="Fauchery L."/>
            <person name="Girlanda M."/>
            <person name="Hayes R.D."/>
            <person name="Keri Z."/>
            <person name="LaButti K."/>
            <person name="Lipzen A."/>
            <person name="Lombard V."/>
            <person name="Magnuson J."/>
            <person name="Maillard F."/>
            <person name="Murat C."/>
            <person name="Nolan M."/>
            <person name="Ohm R.A."/>
            <person name="Pangilinan J."/>
            <person name="Pereira M.F."/>
            <person name="Perotto S."/>
            <person name="Peter M."/>
            <person name="Pfister S."/>
            <person name="Riley R."/>
            <person name="Sitrit Y."/>
            <person name="Stielow J.B."/>
            <person name="Szollosi G."/>
            <person name="Zifcakova L."/>
            <person name="Stursova M."/>
            <person name="Spatafora J.W."/>
            <person name="Tedersoo L."/>
            <person name="Vaario L.M."/>
            <person name="Yamada A."/>
            <person name="Yan M."/>
            <person name="Wang P."/>
            <person name="Xu J."/>
            <person name="Bruns T."/>
            <person name="Baldrian P."/>
            <person name="Vilgalys R."/>
            <person name="Dunand C."/>
            <person name="Henrissat B."/>
            <person name="Grigoriev I.V."/>
            <person name="Hibbett D."/>
            <person name="Nagy L.G."/>
            <person name="Martin F.M."/>
        </authorList>
    </citation>
    <scope>NUCLEOTIDE SEQUENCE</scope>
    <source>
        <strain evidence="1">UH-Tt-Lm1</strain>
    </source>
</reference>
<gene>
    <name evidence="1" type="ORF">BJ322DRAFT_1021986</name>
    <name evidence="2" type="ORF">BJ322DRAFT_1021990</name>
</gene>
<dbReference type="AlphaFoldDB" id="A0A9P6HDA2"/>
<reference evidence="1" key="2">
    <citation type="submission" date="2020-11" db="EMBL/GenBank/DDBJ databases">
        <authorList>
            <consortium name="DOE Joint Genome Institute"/>
            <person name="Kuo A."/>
            <person name="Miyauchi S."/>
            <person name="Kiss E."/>
            <person name="Drula E."/>
            <person name="Kohler A."/>
            <person name="Sanchez-Garcia M."/>
            <person name="Andreopoulos B."/>
            <person name="Barry K.W."/>
            <person name="Bonito G."/>
            <person name="Buee M."/>
            <person name="Carver A."/>
            <person name="Chen C."/>
            <person name="Cichocki N."/>
            <person name="Clum A."/>
            <person name="Culley D."/>
            <person name="Crous P.W."/>
            <person name="Fauchery L."/>
            <person name="Girlanda M."/>
            <person name="Hayes R."/>
            <person name="Keri Z."/>
            <person name="Labutti K."/>
            <person name="Lipzen A."/>
            <person name="Lombard V."/>
            <person name="Magnuson J."/>
            <person name="Maillard F."/>
            <person name="Morin E."/>
            <person name="Murat C."/>
            <person name="Nolan M."/>
            <person name="Ohm R."/>
            <person name="Pangilinan J."/>
            <person name="Pereira M."/>
            <person name="Perotto S."/>
            <person name="Peter M."/>
            <person name="Riley R."/>
            <person name="Sitrit Y."/>
            <person name="Stielow B."/>
            <person name="Szollosi G."/>
            <person name="Zifcakova L."/>
            <person name="Stursova M."/>
            <person name="Spatafora J.W."/>
            <person name="Tedersoo L."/>
            <person name="Vaario L.-M."/>
            <person name="Yamada A."/>
            <person name="Yan M."/>
            <person name="Wang P."/>
            <person name="Xu J."/>
            <person name="Bruns T."/>
            <person name="Baldrian P."/>
            <person name="Vilgalys R."/>
            <person name="Henrissat B."/>
            <person name="Grigoriev I.V."/>
            <person name="Hibbett D."/>
            <person name="Nagy L.G."/>
            <person name="Martin F.M."/>
        </authorList>
    </citation>
    <scope>NUCLEOTIDE SEQUENCE</scope>
    <source>
        <strain evidence="1">UH-Tt-Lm1</strain>
    </source>
</reference>
<evidence type="ECO:0000313" key="3">
    <source>
        <dbReference type="Proteomes" id="UP000736335"/>
    </source>
</evidence>
<dbReference type="EMBL" id="WIUZ02000010">
    <property type="protein sequence ID" value="KAF9783284.1"/>
    <property type="molecule type" value="Genomic_DNA"/>
</dbReference>
<organism evidence="1 3">
    <name type="scientific">Thelephora terrestris</name>
    <dbReference type="NCBI Taxonomy" id="56493"/>
    <lineage>
        <taxon>Eukaryota</taxon>
        <taxon>Fungi</taxon>
        <taxon>Dikarya</taxon>
        <taxon>Basidiomycota</taxon>
        <taxon>Agaricomycotina</taxon>
        <taxon>Agaricomycetes</taxon>
        <taxon>Thelephorales</taxon>
        <taxon>Thelephoraceae</taxon>
        <taxon>Thelephora</taxon>
    </lineage>
</organism>
<accession>A0A9P6HDA2</accession>